<proteinExistence type="predicted"/>
<sequence length="156" mass="18168">RDGLPTKYYKFYFDGGLKFAMNHTPPYRLVHKPLDIEMVGVRDRQLSRVVRPELRLQELIETEGDPLIEACEEVLDLVTDSSSLNLGDFGVFGSLAHRFHNPRYSDIDLIIYGIRELQELRATLTELYRGGPLRNEFEDWTSEDPPAHWNFTHYAK</sequence>
<organism evidence="1">
    <name type="scientific">marine sediment metagenome</name>
    <dbReference type="NCBI Taxonomy" id="412755"/>
    <lineage>
        <taxon>unclassified sequences</taxon>
        <taxon>metagenomes</taxon>
        <taxon>ecological metagenomes</taxon>
    </lineage>
</organism>
<evidence type="ECO:0000313" key="1">
    <source>
        <dbReference type="EMBL" id="GAI47352.1"/>
    </source>
</evidence>
<protein>
    <recommendedName>
        <fullName evidence="2">Polymerase nucleotidyl transferase domain-containing protein</fullName>
    </recommendedName>
</protein>
<reference evidence="1" key="1">
    <citation type="journal article" date="2014" name="Front. Microbiol.">
        <title>High frequency of phylogenetically diverse reductive dehalogenase-homologous genes in deep subseafloor sedimentary metagenomes.</title>
        <authorList>
            <person name="Kawai M."/>
            <person name="Futagami T."/>
            <person name="Toyoda A."/>
            <person name="Takaki Y."/>
            <person name="Nishi S."/>
            <person name="Hori S."/>
            <person name="Arai W."/>
            <person name="Tsubouchi T."/>
            <person name="Morono Y."/>
            <person name="Uchiyama I."/>
            <person name="Ito T."/>
            <person name="Fujiyama A."/>
            <person name="Inagaki F."/>
            <person name="Takami H."/>
        </authorList>
    </citation>
    <scope>NUCLEOTIDE SEQUENCE</scope>
    <source>
        <strain evidence="1">Expedition CK06-06</strain>
    </source>
</reference>
<comment type="caution">
    <text evidence="1">The sequence shown here is derived from an EMBL/GenBank/DDBJ whole genome shotgun (WGS) entry which is preliminary data.</text>
</comment>
<accession>X1NTH0</accession>
<dbReference type="EMBL" id="BARV01041009">
    <property type="protein sequence ID" value="GAI47352.1"/>
    <property type="molecule type" value="Genomic_DNA"/>
</dbReference>
<feature type="non-terminal residue" evidence="1">
    <location>
        <position position="1"/>
    </location>
</feature>
<gene>
    <name evidence="1" type="ORF">S06H3_62267</name>
</gene>
<name>X1NTH0_9ZZZZ</name>
<dbReference type="AlphaFoldDB" id="X1NTH0"/>
<evidence type="ECO:0008006" key="2">
    <source>
        <dbReference type="Google" id="ProtNLM"/>
    </source>
</evidence>
<feature type="non-terminal residue" evidence="1">
    <location>
        <position position="156"/>
    </location>
</feature>